<keyword evidence="11" id="KW-1185">Reference proteome</keyword>
<dbReference type="Gene3D" id="3.40.50.12090">
    <property type="match status" value="2"/>
</dbReference>
<organism evidence="10 11">
    <name type="scientific">Jeotgalibacillus soli</name>
    <dbReference type="NCBI Taxonomy" id="889306"/>
    <lineage>
        <taxon>Bacteria</taxon>
        <taxon>Bacillati</taxon>
        <taxon>Bacillota</taxon>
        <taxon>Bacilli</taxon>
        <taxon>Bacillales</taxon>
        <taxon>Caryophanaceae</taxon>
        <taxon>Jeotgalibacillus</taxon>
    </lineage>
</organism>
<dbReference type="PROSITE" id="PS51892">
    <property type="entry name" value="SUBTILASE"/>
    <property type="match status" value="1"/>
</dbReference>
<dbReference type="Proteomes" id="UP000031938">
    <property type="component" value="Unassembled WGS sequence"/>
</dbReference>
<dbReference type="EMBL" id="JXRP01000006">
    <property type="protein sequence ID" value="KIL51863.1"/>
    <property type="molecule type" value="Genomic_DNA"/>
</dbReference>
<dbReference type="InterPro" id="IPR022398">
    <property type="entry name" value="Peptidase_S8_His-AS"/>
</dbReference>
<protein>
    <submittedName>
        <fullName evidence="10">Uncharacterized protein</fullName>
    </submittedName>
</protein>
<dbReference type="GO" id="GO:0006508">
    <property type="term" value="P:proteolysis"/>
    <property type="evidence" value="ECO:0007669"/>
    <property type="project" value="UniProtKB-KW"/>
</dbReference>
<evidence type="ECO:0000313" key="11">
    <source>
        <dbReference type="Proteomes" id="UP000031938"/>
    </source>
</evidence>
<feature type="active site" description="Charge relay system" evidence="5">
    <location>
        <position position="207"/>
    </location>
</feature>
<dbReference type="PATRIC" id="fig|889306.3.peg.237"/>
<accession>A0A0C2W756</accession>
<dbReference type="InterPro" id="IPR023828">
    <property type="entry name" value="Peptidase_S8_Ser-AS"/>
</dbReference>
<feature type="active site" description="Charge relay system" evidence="5">
    <location>
        <position position="365"/>
    </location>
</feature>
<dbReference type="GO" id="GO:0004252">
    <property type="term" value="F:serine-type endopeptidase activity"/>
    <property type="evidence" value="ECO:0007669"/>
    <property type="project" value="UniProtKB-UniRule"/>
</dbReference>
<name>A0A0C2W756_9BACL</name>
<dbReference type="PANTHER" id="PTHR43806">
    <property type="entry name" value="PEPTIDASE S8"/>
    <property type="match status" value="1"/>
</dbReference>
<evidence type="ECO:0000256" key="5">
    <source>
        <dbReference type="PROSITE-ProRule" id="PRU01240"/>
    </source>
</evidence>
<reference evidence="10 11" key="1">
    <citation type="submission" date="2015-01" db="EMBL/GenBank/DDBJ databases">
        <title>Genome sequencing of Jeotgalibacillus soli.</title>
        <authorList>
            <person name="Goh K.M."/>
            <person name="Chan K.-G."/>
            <person name="Yaakop A.S."/>
            <person name="Ee R."/>
            <person name="Gan H.M."/>
            <person name="Chan C.S."/>
        </authorList>
    </citation>
    <scope>NUCLEOTIDE SEQUENCE [LARGE SCALE GENOMIC DNA]</scope>
    <source>
        <strain evidence="10 11">P9</strain>
    </source>
</reference>
<dbReference type="PROSITE" id="PS00137">
    <property type="entry name" value="SUBTILASE_HIS"/>
    <property type="match status" value="1"/>
</dbReference>
<dbReference type="PROSITE" id="PS00138">
    <property type="entry name" value="SUBTILASE_SER"/>
    <property type="match status" value="1"/>
</dbReference>
<comment type="similarity">
    <text evidence="1 5 6">Belongs to the peptidase S8 family.</text>
</comment>
<keyword evidence="2 5" id="KW-0645">Protease</keyword>
<dbReference type="InterPro" id="IPR050131">
    <property type="entry name" value="Peptidase_S8_subtilisin-like"/>
</dbReference>
<dbReference type="STRING" id="889306.KP78_02330"/>
<evidence type="ECO:0000256" key="7">
    <source>
        <dbReference type="SAM" id="SignalP"/>
    </source>
</evidence>
<evidence type="ECO:0000256" key="4">
    <source>
        <dbReference type="ARBA" id="ARBA00022825"/>
    </source>
</evidence>
<proteinExistence type="inferred from homology"/>
<dbReference type="RefSeq" id="WP_052474436.1">
    <property type="nucleotide sequence ID" value="NZ_JXRP01000006.1"/>
</dbReference>
<evidence type="ECO:0000256" key="2">
    <source>
        <dbReference type="ARBA" id="ARBA00022670"/>
    </source>
</evidence>
<dbReference type="PRINTS" id="PR00723">
    <property type="entry name" value="SUBTILISIN"/>
</dbReference>
<dbReference type="SUPFAM" id="SSF52743">
    <property type="entry name" value="Subtilisin-like"/>
    <property type="match status" value="1"/>
</dbReference>
<dbReference type="PROSITE" id="PS00136">
    <property type="entry name" value="SUBTILASE_ASP"/>
    <property type="match status" value="1"/>
</dbReference>
<feature type="domain" description="Peptidase S8/S53" evidence="8">
    <location>
        <begin position="169"/>
        <end position="413"/>
    </location>
</feature>
<dbReference type="InterPro" id="IPR018247">
    <property type="entry name" value="EF_Hand_1_Ca_BS"/>
</dbReference>
<feature type="chain" id="PRO_5002157859" evidence="7">
    <location>
        <begin position="29"/>
        <end position="1457"/>
    </location>
</feature>
<dbReference type="PROSITE" id="PS00018">
    <property type="entry name" value="EF_HAND_1"/>
    <property type="match status" value="1"/>
</dbReference>
<dbReference type="Pfam" id="PF04122">
    <property type="entry name" value="CW_binding_2"/>
    <property type="match status" value="3"/>
</dbReference>
<gene>
    <name evidence="10" type="ORF">KP78_02330</name>
</gene>
<evidence type="ECO:0000256" key="6">
    <source>
        <dbReference type="RuleBase" id="RU003355"/>
    </source>
</evidence>
<evidence type="ECO:0000259" key="8">
    <source>
        <dbReference type="Pfam" id="PF00082"/>
    </source>
</evidence>
<dbReference type="Gene3D" id="2.60.120.380">
    <property type="match status" value="1"/>
</dbReference>
<evidence type="ECO:0000256" key="1">
    <source>
        <dbReference type="ARBA" id="ARBA00011073"/>
    </source>
</evidence>
<keyword evidence="4 5" id="KW-0720">Serine protease</keyword>
<evidence type="ECO:0000259" key="9">
    <source>
        <dbReference type="Pfam" id="PF22148"/>
    </source>
</evidence>
<dbReference type="InterPro" id="IPR007253">
    <property type="entry name" value="Cell_wall-bd_2"/>
</dbReference>
<feature type="active site" description="Charge relay system" evidence="5">
    <location>
        <position position="175"/>
    </location>
</feature>
<dbReference type="PANTHER" id="PTHR43806:SF11">
    <property type="entry name" value="CEREVISIN-RELATED"/>
    <property type="match status" value="1"/>
</dbReference>
<dbReference type="Pfam" id="PF00082">
    <property type="entry name" value="Peptidase_S8"/>
    <property type="match status" value="1"/>
</dbReference>
<feature type="domain" description="Fervidolysin-like N-terminal prodomain" evidence="9">
    <location>
        <begin position="74"/>
        <end position="132"/>
    </location>
</feature>
<dbReference type="InterPro" id="IPR000209">
    <property type="entry name" value="Peptidase_S8/S53_dom"/>
</dbReference>
<dbReference type="OrthoDB" id="9798386at2"/>
<keyword evidence="3 5" id="KW-0378">Hydrolase</keyword>
<dbReference type="InterPro" id="IPR023827">
    <property type="entry name" value="Peptidase_S8_Asp-AS"/>
</dbReference>
<dbReference type="InterPro" id="IPR036852">
    <property type="entry name" value="Peptidase_S8/S53_dom_sf"/>
</dbReference>
<dbReference type="InterPro" id="IPR015500">
    <property type="entry name" value="Peptidase_S8_subtilisin-rel"/>
</dbReference>
<keyword evidence="7" id="KW-0732">Signal</keyword>
<dbReference type="Pfam" id="PF22148">
    <property type="entry name" value="Fervidolysin_NPro-like"/>
    <property type="match status" value="1"/>
</dbReference>
<dbReference type="InterPro" id="IPR054399">
    <property type="entry name" value="Fervidolysin-like_N_prodom"/>
</dbReference>
<comment type="caution">
    <text evidence="10">The sequence shown here is derived from an EMBL/GenBank/DDBJ whole genome shotgun (WGS) entry which is preliminary data.</text>
</comment>
<feature type="signal peptide" evidence="7">
    <location>
        <begin position="1"/>
        <end position="28"/>
    </location>
</feature>
<dbReference type="Gene3D" id="3.40.50.200">
    <property type="entry name" value="Peptidase S8/S53 domain"/>
    <property type="match status" value="1"/>
</dbReference>
<sequence>MKKKNWVKSGFLIGMSLFILSTPFQAHAFTEGSKEKFKLFNQSPILSHLETSENKVHVSPLAIEQPQKPDASLLIIKYQKGFNKNIHKTAGVTLKKQFPALNYDVVSLPKNANLEKIVDTYQKDSKVLSVTPSVPYQTLEITDPKADKMIQHQILNTTEAQLLAGDEPVTVAVIDTGVYMEHTDLKSNLLPGVNILDPMRKSTPDLHGTHVAGIIGSVKNNGIGGYGVNPNASLLPIDVFNGSSSAYDYAIAEGILEAVEQGAQVINMSLGGPYPSAILEDAVAMAIDSGVTVIAAAGNSSNEEPMYPASFNGVISVGATNERNKLSWFSTYGPSVDVVAPGEDVYSTAYDASKKSTYMNLSGTSMASPVVAGVASLLLAKYPDLTPFQVETILKNTAMDLGGKGYDTSFGYGLIDPVAALSYDLSSLPEDPQWDEGDILSSANEITLSNNTAMAENSIQFPGETQWYSLKVNTGEFLQTVLSGDERFDFAYELLFYANNEDYPFDWLTINDVRNGTSEGNLYQAPENGTIVIGVKEIYGNSSASEAANYGLHLMKSSSLLEDALSEENSLSIELPFSSDESAAGPFYLTGENGDSDFYSFQVSEPQVVKVNLSAIPGIDPAINTYIEEEITDETGTVTERYQIAEGNRQGIGKGESIAFNAYPGVIYNVEITNLYFSDFDFTIENFDWTDGFSFMPVSSNIPYQLQLNGAVLPEDEDGFPYPSEDAVIFEEKWIQGKISSKEYANHMREKKENMPEYDELITEEEDFLLSIAQPLPIEGSASAYIQYSDDMDIYHIQPDETAIYEITGNISPVFEPALHLLVYEEMIGDWVEATSNMFDWTYKNSLEIGLNGGKDYLLVIANTLYQPDTEPYEISIKKSFEIADMNEPNDTDLTATPLLEGKISGDFANVADQDIFYLEPGEEGLYSFTVEPNPDQLNHSVPESLRSPIDPMLVIIEDLNGDGLLDVEDYDTIVLYDNGWDNEIEKGSINRKSESGYFVILVNFAWDTAARATPYELTFKQATTKDEDAGSVIKNNVPSKPLSLKKITDYQLEATGYLNALGEKNDEDWYILPAMKGTTAKVALAAPADVDGALTIYDKTGKLVMHSDSYRAGDDEVFNVSLDAGPYYIKVSDALGNPSADFYQLKINLEAQAGIVARIAGGGRYETSRAFTAQMSDHTLDTVILASGENYPDALAGGVLTNSMNGTILLVKNDPNTINKVKAEAKRLLKTGGKIVLLGGTGVIPANIESELKKDFKVERIAGDNRTETSIAIAKKVSAKPKEIIITSGLNFADALSVVPYATNQKIPILLNSSKTGLSNELIAYIKANSIKKVTLIGGTGPLPDKVAADLQASGVTSVERVSGDDRYETSLEVAKRYYPDIQLAAFASGKSFPDALSGSHMAAYWKMPILLTNGTALTPSIQAWLNNTHPKSLYIYGGTGVINKEIEAELNNYIK</sequence>
<evidence type="ECO:0000256" key="3">
    <source>
        <dbReference type="ARBA" id="ARBA00022801"/>
    </source>
</evidence>
<evidence type="ECO:0000313" key="10">
    <source>
        <dbReference type="EMBL" id="KIL51863.1"/>
    </source>
</evidence>